<keyword evidence="3" id="KW-0433">Leucine-rich repeat</keyword>
<keyword evidence="5" id="KW-0677">Repeat</keyword>
<dbReference type="GO" id="GO:0016301">
    <property type="term" value="F:kinase activity"/>
    <property type="evidence" value="ECO:0007669"/>
    <property type="project" value="UniProtKB-KW"/>
</dbReference>
<feature type="transmembrane region" description="Helical" evidence="8">
    <location>
        <begin position="263"/>
        <end position="285"/>
    </location>
</feature>
<keyword evidence="9" id="KW-0675">Receptor</keyword>
<keyword evidence="8" id="KW-0812">Transmembrane</keyword>
<gene>
    <name evidence="9" type="ORF">OLEA9_A061880</name>
</gene>
<dbReference type="Gramene" id="OE9A061880T1">
    <property type="protein sequence ID" value="OE9A061880C1"/>
    <property type="gene ID" value="OE9A061880"/>
</dbReference>
<reference evidence="9 10" key="1">
    <citation type="submission" date="2019-12" db="EMBL/GenBank/DDBJ databases">
        <authorList>
            <person name="Alioto T."/>
            <person name="Alioto T."/>
            <person name="Gomez Garrido J."/>
        </authorList>
    </citation>
    <scope>NUCLEOTIDE SEQUENCE [LARGE SCALE GENOMIC DNA]</scope>
</reference>
<dbReference type="OrthoDB" id="4691307at2759"/>
<dbReference type="EMBL" id="CACTIH010002482">
    <property type="protein sequence ID" value="CAA2976589.1"/>
    <property type="molecule type" value="Genomic_DNA"/>
</dbReference>
<keyword evidence="9" id="KW-0418">Kinase</keyword>
<evidence type="ECO:0000256" key="3">
    <source>
        <dbReference type="ARBA" id="ARBA00022614"/>
    </source>
</evidence>
<keyword evidence="4" id="KW-0732">Signal</keyword>
<dbReference type="AlphaFoldDB" id="A0A8S0RBG6"/>
<evidence type="ECO:0000256" key="6">
    <source>
        <dbReference type="ARBA" id="ARBA00023136"/>
    </source>
</evidence>
<dbReference type="FunFam" id="3.80.10.10:FF:000041">
    <property type="entry name" value="LRR receptor-like serine/threonine-protein kinase ERECTA"/>
    <property type="match status" value="1"/>
</dbReference>
<name>A0A8S0RBG6_OLEEU</name>
<comment type="caution">
    <text evidence="9">The sequence shown here is derived from an EMBL/GenBank/DDBJ whole genome shotgun (WGS) entry which is preliminary data.</text>
</comment>
<proteinExistence type="inferred from homology"/>
<dbReference type="InterPro" id="IPR051502">
    <property type="entry name" value="RLP_Defense_Trigger"/>
</dbReference>
<dbReference type="InterPro" id="IPR032675">
    <property type="entry name" value="LRR_dom_sf"/>
</dbReference>
<evidence type="ECO:0000256" key="1">
    <source>
        <dbReference type="ARBA" id="ARBA00004370"/>
    </source>
</evidence>
<dbReference type="Proteomes" id="UP000594638">
    <property type="component" value="Unassembled WGS sequence"/>
</dbReference>
<evidence type="ECO:0000313" key="10">
    <source>
        <dbReference type="Proteomes" id="UP000594638"/>
    </source>
</evidence>
<keyword evidence="10" id="KW-1185">Reference proteome</keyword>
<protein>
    <submittedName>
        <fullName evidence="9">LRR receptor-like serine threonine- kinase GSO1</fullName>
    </submittedName>
</protein>
<evidence type="ECO:0000256" key="5">
    <source>
        <dbReference type="ARBA" id="ARBA00022737"/>
    </source>
</evidence>
<keyword evidence="8" id="KW-1133">Transmembrane helix</keyword>
<dbReference type="Pfam" id="PF00560">
    <property type="entry name" value="LRR_1"/>
    <property type="match status" value="4"/>
</dbReference>
<dbReference type="Gene3D" id="3.80.10.10">
    <property type="entry name" value="Ribonuclease Inhibitor"/>
    <property type="match status" value="1"/>
</dbReference>
<keyword evidence="6 8" id="KW-0472">Membrane</keyword>
<evidence type="ECO:0000256" key="2">
    <source>
        <dbReference type="ARBA" id="ARBA00009592"/>
    </source>
</evidence>
<evidence type="ECO:0000256" key="8">
    <source>
        <dbReference type="SAM" id="Phobius"/>
    </source>
</evidence>
<dbReference type="PANTHER" id="PTHR48062">
    <property type="entry name" value="RECEPTOR-LIKE PROTEIN 14"/>
    <property type="match status" value="1"/>
</dbReference>
<dbReference type="GO" id="GO:0016020">
    <property type="term" value="C:membrane"/>
    <property type="evidence" value="ECO:0007669"/>
    <property type="project" value="UniProtKB-SubCell"/>
</dbReference>
<keyword evidence="9" id="KW-0808">Transferase</keyword>
<evidence type="ECO:0000256" key="7">
    <source>
        <dbReference type="ARBA" id="ARBA00023180"/>
    </source>
</evidence>
<dbReference type="Pfam" id="PF13855">
    <property type="entry name" value="LRR_8"/>
    <property type="match status" value="1"/>
</dbReference>
<dbReference type="PANTHER" id="PTHR48062:SF21">
    <property type="entry name" value="RECEPTOR-LIKE PROTEIN 12"/>
    <property type="match status" value="1"/>
</dbReference>
<dbReference type="InterPro" id="IPR001611">
    <property type="entry name" value="Leu-rich_rpt"/>
</dbReference>
<comment type="similarity">
    <text evidence="2">Belongs to the RLP family.</text>
</comment>
<comment type="subcellular location">
    <subcellularLocation>
        <location evidence="1">Membrane</location>
    </subcellularLocation>
</comment>
<dbReference type="PRINTS" id="PR00019">
    <property type="entry name" value="LEURICHRPT"/>
</dbReference>
<evidence type="ECO:0000256" key="4">
    <source>
        <dbReference type="ARBA" id="ARBA00022729"/>
    </source>
</evidence>
<evidence type="ECO:0000313" key="9">
    <source>
        <dbReference type="EMBL" id="CAA2976589.1"/>
    </source>
</evidence>
<organism evidence="9 10">
    <name type="scientific">Olea europaea subsp. europaea</name>
    <dbReference type="NCBI Taxonomy" id="158383"/>
    <lineage>
        <taxon>Eukaryota</taxon>
        <taxon>Viridiplantae</taxon>
        <taxon>Streptophyta</taxon>
        <taxon>Embryophyta</taxon>
        <taxon>Tracheophyta</taxon>
        <taxon>Spermatophyta</taxon>
        <taxon>Magnoliopsida</taxon>
        <taxon>eudicotyledons</taxon>
        <taxon>Gunneridae</taxon>
        <taxon>Pentapetalae</taxon>
        <taxon>asterids</taxon>
        <taxon>lamiids</taxon>
        <taxon>Lamiales</taxon>
        <taxon>Oleaceae</taxon>
        <taxon>Oleeae</taxon>
        <taxon>Olea</taxon>
    </lineage>
</organism>
<sequence>MTDSMIVSMSNNQLEGPIPVEICNLKDLLLLDLSHNKLCGLVPSCFNTSTMSRVYLNNNQLEGELTKAFYNSSSLELLDLRENKFAGSIPQWIGTLSSMRFFLLSGNHFEGTIPHQFCEVNKLSMIDLSFNFLSGQIPQCFGNISLEETKNPELKIESRNVPITVTFMTKRNSYPYNGYILNNMSGIDLSSNKLHGEISDSLGKLSMILEKSQFGTFDEDSYQGNSYLCGRPLPVNCTSTGSTPVLPSANDESEERGFMDMEVFYVSFIVSYICVVLCIAIILYINSHWRRAWFHFIEILYNPFLRAKCSGQFSHIPNKDFIIRSNEVVAGCL</sequence>
<dbReference type="SUPFAM" id="SSF52058">
    <property type="entry name" value="L domain-like"/>
    <property type="match status" value="1"/>
</dbReference>
<accession>A0A8S0RBG6</accession>
<keyword evidence="7" id="KW-0325">Glycoprotein</keyword>